<dbReference type="Proteomes" id="UP000307999">
    <property type="component" value="Unassembled WGS sequence"/>
</dbReference>
<dbReference type="CDD" id="cd13401">
    <property type="entry name" value="Slt70-like"/>
    <property type="match status" value="1"/>
</dbReference>
<dbReference type="Gene3D" id="1.25.20.10">
    <property type="entry name" value="Bacterial muramidases"/>
    <property type="match status" value="1"/>
</dbReference>
<evidence type="ECO:0000256" key="3">
    <source>
        <dbReference type="SAM" id="SignalP"/>
    </source>
</evidence>
<dbReference type="Gene3D" id="1.10.1240.20">
    <property type="entry name" value="Lytic transglycosylase, superhelical linker domain"/>
    <property type="match status" value="1"/>
</dbReference>
<dbReference type="GO" id="GO:0004553">
    <property type="term" value="F:hydrolase activity, hydrolyzing O-glycosyl compounds"/>
    <property type="evidence" value="ECO:0007669"/>
    <property type="project" value="InterPro"/>
</dbReference>
<feature type="signal peptide" evidence="3">
    <location>
        <begin position="1"/>
        <end position="37"/>
    </location>
</feature>
<dbReference type="InterPro" id="IPR012289">
    <property type="entry name" value="Lytic_TGlycosylase_superhlx_L"/>
</dbReference>
<protein>
    <submittedName>
        <fullName evidence="6">Lytic murein transglycosylase</fullName>
    </submittedName>
</protein>
<evidence type="ECO:0000256" key="1">
    <source>
        <dbReference type="ARBA" id="ARBA00007734"/>
    </source>
</evidence>
<dbReference type="Gene3D" id="1.10.530.10">
    <property type="match status" value="1"/>
</dbReference>
<dbReference type="InterPro" id="IPR008258">
    <property type="entry name" value="Transglycosylase_SLT_dom_1"/>
</dbReference>
<keyword evidence="7" id="KW-1185">Reference proteome</keyword>
<dbReference type="Pfam" id="PF14718">
    <property type="entry name" value="SLT_L"/>
    <property type="match status" value="1"/>
</dbReference>
<dbReference type="InterPro" id="IPR008939">
    <property type="entry name" value="Lytic_TGlycosylase_superhlx_U"/>
</dbReference>
<accession>A0A4U1B771</accession>
<dbReference type="InterPro" id="IPR037061">
    <property type="entry name" value="Lytic_TGlycoase_superhlx_L_sf"/>
</dbReference>
<feature type="domain" description="Transglycosylase SLT" evidence="4">
    <location>
        <begin position="500"/>
        <end position="613"/>
    </location>
</feature>
<comment type="similarity">
    <text evidence="1">Belongs to the transglycosylase Slt family.</text>
</comment>
<feature type="domain" description="Lytic transglycosylase superhelical linker" evidence="5">
    <location>
        <begin position="429"/>
        <end position="487"/>
    </location>
</feature>
<dbReference type="AlphaFoldDB" id="A0A4U1B771"/>
<evidence type="ECO:0000259" key="5">
    <source>
        <dbReference type="Pfam" id="PF14718"/>
    </source>
</evidence>
<name>A0A4U1B771_9GAMM</name>
<dbReference type="SUPFAM" id="SSF48435">
    <property type="entry name" value="Bacterial muramidases"/>
    <property type="match status" value="1"/>
</dbReference>
<sequence>MSCNWRVCSMKSLSQYFPLIPVFSFTFLMSTTGVVQASNSTVSPDWTEQRETYSSLIKQTFEFGSSEYQNALTKLDDYPLQPYFVRNQLRKNLTLDNEVHVAAFLDEHQHTPLDWSLRRAWLKYLAKKGEGKKYVQYFRPTSDATLSCHYYRFQLQLGVDTKNVLSNVEPLWLKGRSQPKECDPLFKVWEQQGYRTDKLLWQRILLAEDAAQSQLSAYLQRQLSDEQQYLKQVFNMVKRNPGAIADMAKLPERNEQEGDIIVYALTRMAWDDEVKAMELFKRADEQQRLNEHQRKLILNPLVTALARSDSQDAGIWYANLDRQYIHDGALQWRIAYLLRSQNYQGIIDELELLTPETQAKNQWQYWRARSLQELERDREATIIYRELARKRSYYGFLAAVRLGNSSQINHQPLNIDDNEKLELLLDKSGQRALELFHLEQYILARREWYYWMRDLDEKQKLIAARIAYEQGWYDRSIYSLSQLGSLNDIEIRFPMPFASVFEQAAQQYEVDESWAYAIARKESLFMSDAASHAGAFGLMQVRPMTANFLRRPATSFNRWQLMDVDTNVDIGFNYLNYLMQRFDQNLLLATAAYNAGPEKVVRWLEDNQSLPADVWVESIPYRETRNYVKSVLAYTEIYRHRQEKSNNAFQQLILQTIE</sequence>
<dbReference type="GO" id="GO:0042597">
    <property type="term" value="C:periplasmic space"/>
    <property type="evidence" value="ECO:0007669"/>
    <property type="project" value="InterPro"/>
</dbReference>
<evidence type="ECO:0000259" key="4">
    <source>
        <dbReference type="Pfam" id="PF01464"/>
    </source>
</evidence>
<dbReference type="OrthoDB" id="92254at2"/>
<dbReference type="EMBL" id="SWDB01000009">
    <property type="protein sequence ID" value="TKB46418.1"/>
    <property type="molecule type" value="Genomic_DNA"/>
</dbReference>
<dbReference type="Pfam" id="PF01464">
    <property type="entry name" value="SLT"/>
    <property type="match status" value="1"/>
</dbReference>
<organism evidence="6 7">
    <name type="scientific">Thalassotalea mangrovi</name>
    <dbReference type="NCBI Taxonomy" id="2572245"/>
    <lineage>
        <taxon>Bacteria</taxon>
        <taxon>Pseudomonadati</taxon>
        <taxon>Pseudomonadota</taxon>
        <taxon>Gammaproteobacteria</taxon>
        <taxon>Alteromonadales</taxon>
        <taxon>Colwelliaceae</taxon>
        <taxon>Thalassotalea</taxon>
    </lineage>
</organism>
<feature type="chain" id="PRO_5020191828" evidence="3">
    <location>
        <begin position="38"/>
        <end position="658"/>
    </location>
</feature>
<dbReference type="PANTHER" id="PTHR37423">
    <property type="entry name" value="SOLUBLE LYTIC MUREIN TRANSGLYCOSYLASE-RELATED"/>
    <property type="match status" value="1"/>
</dbReference>
<keyword evidence="2 3" id="KW-0732">Signal</keyword>
<dbReference type="PANTHER" id="PTHR37423:SF5">
    <property type="entry name" value="SOLUBLE LYTIC MUREIN TRANSGLYCOSYLASE"/>
    <property type="match status" value="1"/>
</dbReference>
<dbReference type="InterPro" id="IPR023346">
    <property type="entry name" value="Lysozyme-like_dom_sf"/>
</dbReference>
<evidence type="ECO:0000313" key="6">
    <source>
        <dbReference type="EMBL" id="TKB46418.1"/>
    </source>
</evidence>
<evidence type="ECO:0000313" key="7">
    <source>
        <dbReference type="Proteomes" id="UP000307999"/>
    </source>
</evidence>
<reference evidence="6 7" key="1">
    <citation type="submission" date="2019-04" db="EMBL/GenBank/DDBJ databases">
        <title>Thalassotalea guangxiensis sp. nov., isolated from sediment of the coastal wetland.</title>
        <authorList>
            <person name="Zheng S."/>
            <person name="Zhang D."/>
        </authorList>
    </citation>
    <scope>NUCLEOTIDE SEQUENCE [LARGE SCALE GENOMIC DNA]</scope>
    <source>
        <strain evidence="6 7">ZS-4</strain>
    </source>
</reference>
<dbReference type="SUPFAM" id="SSF53955">
    <property type="entry name" value="Lysozyme-like"/>
    <property type="match status" value="1"/>
</dbReference>
<dbReference type="Pfam" id="PF00760">
    <property type="entry name" value="Cucumo_coat"/>
    <property type="match status" value="1"/>
</dbReference>
<gene>
    <name evidence="6" type="ORF">E8M12_05015</name>
</gene>
<comment type="caution">
    <text evidence="6">The sequence shown here is derived from an EMBL/GenBank/DDBJ whole genome shotgun (WGS) entry which is preliminary data.</text>
</comment>
<proteinExistence type="inferred from homology"/>
<evidence type="ECO:0000256" key="2">
    <source>
        <dbReference type="ARBA" id="ARBA00022729"/>
    </source>
</evidence>